<dbReference type="Gene3D" id="3.30.450.150">
    <property type="entry name" value="Haem-degrading domain"/>
    <property type="match status" value="1"/>
</dbReference>
<dbReference type="SUPFAM" id="SSF143744">
    <property type="entry name" value="GlcG-like"/>
    <property type="match status" value="1"/>
</dbReference>
<reference evidence="1" key="1">
    <citation type="journal article" date="2022" name="Front. Microbiol.">
        <title>New perspectives on an old grouping: The genomic and phenotypic variability of Oxalobacter formigenes and the implications for calcium oxalate stone prevention.</title>
        <authorList>
            <person name="Chmiel J.A."/>
            <person name="Carr C."/>
            <person name="Stuivenberg G.A."/>
            <person name="Venema R."/>
            <person name="Chanyi R.M."/>
            <person name="Al K.F."/>
            <person name="Giguere D."/>
            <person name="Say H."/>
            <person name="Akouris P.P."/>
            <person name="Dominguez Romero S.A."/>
            <person name="Kwong A."/>
            <person name="Tai V."/>
            <person name="Koval S.F."/>
            <person name="Razvi H."/>
            <person name="Bjazevic J."/>
            <person name="Burton J.P."/>
        </authorList>
    </citation>
    <scope>NUCLEOTIDE SEQUENCE</scope>
    <source>
        <strain evidence="1">WoOx3</strain>
    </source>
</reference>
<dbReference type="AlphaFoldDB" id="A0A9E9LZ63"/>
<accession>A0A9E9LZ63</accession>
<keyword evidence="2" id="KW-1185">Reference proteome</keyword>
<evidence type="ECO:0000313" key="2">
    <source>
        <dbReference type="Proteomes" id="UP001156215"/>
    </source>
</evidence>
<dbReference type="InterPro" id="IPR038084">
    <property type="entry name" value="PduO/GlcC-like_sf"/>
</dbReference>
<dbReference type="KEGG" id="ovb:NB640_12035"/>
<protein>
    <submittedName>
        <fullName evidence="1">Heme-binding protein</fullName>
    </submittedName>
</protein>
<sequence>MNTKPVLTLDEARQIMAAAEEEASKNSWSVAIAVVDDGGHLLCFGRMDNVAPIASYIAPNKAKTAAMGVRESRIYEDMINNGRYAVLSVPHIEGLLEGGVPIMVGEQCVGAVGISGAKSHEDVIIAKAGIAALDIKA</sequence>
<dbReference type="EMBL" id="CP098242">
    <property type="protein sequence ID" value="WAW09933.1"/>
    <property type="molecule type" value="Genomic_DNA"/>
</dbReference>
<dbReference type="PANTHER" id="PTHR34309:SF1">
    <property type="entry name" value="PROTEIN GLCG"/>
    <property type="match status" value="1"/>
</dbReference>
<dbReference type="Proteomes" id="UP001156215">
    <property type="component" value="Chromosome"/>
</dbReference>
<dbReference type="PANTHER" id="PTHR34309">
    <property type="entry name" value="SLR1406 PROTEIN"/>
    <property type="match status" value="1"/>
</dbReference>
<evidence type="ECO:0000313" key="1">
    <source>
        <dbReference type="EMBL" id="WAW09933.1"/>
    </source>
</evidence>
<dbReference type="Pfam" id="PF03928">
    <property type="entry name" value="HbpS-like"/>
    <property type="match status" value="1"/>
</dbReference>
<gene>
    <name evidence="1" type="ORF">NB640_12035</name>
</gene>
<organism evidence="1 2">
    <name type="scientific">Oxalobacter vibrioformis</name>
    <dbReference type="NCBI Taxonomy" id="933080"/>
    <lineage>
        <taxon>Bacteria</taxon>
        <taxon>Pseudomonadati</taxon>
        <taxon>Pseudomonadota</taxon>
        <taxon>Betaproteobacteria</taxon>
        <taxon>Burkholderiales</taxon>
        <taxon>Oxalobacteraceae</taxon>
        <taxon>Oxalobacter</taxon>
    </lineage>
</organism>
<proteinExistence type="predicted"/>
<dbReference type="RefSeq" id="WP_269308937.1">
    <property type="nucleotide sequence ID" value="NZ_CP098242.1"/>
</dbReference>
<name>A0A9E9LZ63_9BURK</name>
<dbReference type="InterPro" id="IPR005624">
    <property type="entry name" value="PduO/GlcC-like"/>
</dbReference>
<dbReference type="InterPro" id="IPR052517">
    <property type="entry name" value="GlcG_carb_metab_protein"/>
</dbReference>